<dbReference type="InterPro" id="IPR002655">
    <property type="entry name" value="Acyl-CoA_oxidase_C"/>
</dbReference>
<comment type="catalytic activity">
    <reaction evidence="1">
        <text>a 2,3-saturated acyl-CoA + O2 = a (2E)-enoyl-CoA + H2O2</text>
        <dbReference type="Rhea" id="RHEA:38959"/>
        <dbReference type="ChEBI" id="CHEBI:15379"/>
        <dbReference type="ChEBI" id="CHEBI:16240"/>
        <dbReference type="ChEBI" id="CHEBI:58856"/>
        <dbReference type="ChEBI" id="CHEBI:65111"/>
        <dbReference type="EC" id="1.3.3.6"/>
    </reaction>
</comment>
<evidence type="ECO:0000256" key="8">
    <source>
        <dbReference type="ARBA" id="ARBA00022832"/>
    </source>
</evidence>
<dbReference type="EMBL" id="JAWDJX010000004">
    <property type="protein sequence ID" value="KAK3057024.1"/>
    <property type="molecule type" value="Genomic_DNA"/>
</dbReference>
<accession>A0AAJ0GGF2</accession>
<dbReference type="GO" id="GO:0003997">
    <property type="term" value="F:acyl-CoA oxidase activity"/>
    <property type="evidence" value="ECO:0007669"/>
    <property type="project" value="UniProtKB-EC"/>
</dbReference>
<dbReference type="FunFam" id="1.20.140.10:FF:000013">
    <property type="entry name" value="Acyl-coenzyme A oxidase"/>
    <property type="match status" value="1"/>
</dbReference>
<dbReference type="PIRSF" id="PIRSF000168">
    <property type="entry name" value="Acyl-CoA_oxidase"/>
    <property type="match status" value="1"/>
</dbReference>
<feature type="region of interest" description="Disordered" evidence="15">
    <location>
        <begin position="1"/>
        <end position="20"/>
    </location>
</feature>
<dbReference type="Gene3D" id="1.10.540.10">
    <property type="entry name" value="Acyl-CoA dehydrogenase/oxidase, N-terminal domain"/>
    <property type="match status" value="1"/>
</dbReference>
<dbReference type="SUPFAM" id="SSF56645">
    <property type="entry name" value="Acyl-CoA dehydrogenase NM domain-like"/>
    <property type="match status" value="1"/>
</dbReference>
<dbReference type="GO" id="GO:0005777">
    <property type="term" value="C:peroxisome"/>
    <property type="evidence" value="ECO:0007669"/>
    <property type="project" value="UniProtKB-SubCell"/>
</dbReference>
<evidence type="ECO:0000256" key="2">
    <source>
        <dbReference type="ARBA" id="ARBA00001974"/>
    </source>
</evidence>
<evidence type="ECO:0000256" key="1">
    <source>
        <dbReference type="ARBA" id="ARBA00001201"/>
    </source>
</evidence>
<comment type="cofactor">
    <cofactor evidence="2">
        <name>FAD</name>
        <dbReference type="ChEBI" id="CHEBI:57692"/>
    </cofactor>
</comment>
<evidence type="ECO:0000256" key="9">
    <source>
        <dbReference type="ARBA" id="ARBA00023002"/>
    </source>
</evidence>
<feature type="compositionally biased region" description="Basic and acidic residues" evidence="15">
    <location>
        <begin position="445"/>
        <end position="465"/>
    </location>
</feature>
<keyword evidence="6 12" id="KW-0285">Flavoprotein</keyword>
<protein>
    <recommendedName>
        <fullName evidence="12">Acyl-coenzyme A oxidase</fullName>
    </recommendedName>
</protein>
<dbReference type="Pfam" id="PF22924">
    <property type="entry name" value="ACOX_C_alpha1"/>
    <property type="match status" value="1"/>
</dbReference>
<keyword evidence="8" id="KW-0276">Fatty acid metabolism</keyword>
<reference evidence="19" key="1">
    <citation type="submission" date="2023-04" db="EMBL/GenBank/DDBJ databases">
        <title>Black Yeasts Isolated from many extreme environments.</title>
        <authorList>
            <person name="Coleine C."/>
            <person name="Stajich J.E."/>
            <person name="Selbmann L."/>
        </authorList>
    </citation>
    <scope>NUCLEOTIDE SEQUENCE</scope>
    <source>
        <strain evidence="19">CCFEE 5312</strain>
    </source>
</reference>
<dbReference type="Pfam" id="PF14749">
    <property type="entry name" value="Acyl-CoA_ox_N"/>
    <property type="match status" value="1"/>
</dbReference>
<dbReference type="InterPro" id="IPR037069">
    <property type="entry name" value="AcylCoA_DH/ox_N_sf"/>
</dbReference>
<dbReference type="AlphaFoldDB" id="A0AAJ0GGF2"/>
<dbReference type="InterPro" id="IPR029320">
    <property type="entry name" value="Acyl-CoA_ox_N"/>
</dbReference>
<evidence type="ECO:0000256" key="6">
    <source>
        <dbReference type="ARBA" id="ARBA00022630"/>
    </source>
</evidence>
<dbReference type="GO" id="GO:0071949">
    <property type="term" value="F:FAD binding"/>
    <property type="evidence" value="ECO:0007669"/>
    <property type="project" value="InterPro"/>
</dbReference>
<feature type="binding site" evidence="14">
    <location>
        <position position="189"/>
    </location>
    <ligand>
        <name>FAD</name>
        <dbReference type="ChEBI" id="CHEBI:57692"/>
    </ligand>
</feature>
<keyword evidence="10" id="KW-0443">Lipid metabolism</keyword>
<dbReference type="InterPro" id="IPR012258">
    <property type="entry name" value="Acyl-CoA_oxidase"/>
</dbReference>
<proteinExistence type="inferred from homology"/>
<dbReference type="Gene3D" id="2.40.110.10">
    <property type="entry name" value="Butyryl-CoA Dehydrogenase, subunit A, domain 2"/>
    <property type="match status" value="2"/>
</dbReference>
<feature type="binding site" evidence="14">
    <location>
        <position position="152"/>
    </location>
    <ligand>
        <name>FAD</name>
        <dbReference type="ChEBI" id="CHEBI:57692"/>
    </ligand>
</feature>
<dbReference type="GO" id="GO:0033540">
    <property type="term" value="P:fatty acid beta-oxidation using acyl-CoA oxidase"/>
    <property type="evidence" value="ECO:0007669"/>
    <property type="project" value="TreeGrafter"/>
</dbReference>
<dbReference type="Pfam" id="PF01756">
    <property type="entry name" value="ACOX"/>
    <property type="match status" value="1"/>
</dbReference>
<evidence type="ECO:0000259" key="18">
    <source>
        <dbReference type="Pfam" id="PF22924"/>
    </source>
</evidence>
<comment type="caution">
    <text evidence="19">The sequence shown here is derived from an EMBL/GenBank/DDBJ whole genome shotgun (WGS) entry which is preliminary data.</text>
</comment>
<dbReference type="InterPro" id="IPR055060">
    <property type="entry name" value="ACOX_C_alpha1"/>
</dbReference>
<evidence type="ECO:0000256" key="14">
    <source>
        <dbReference type="PIRSR" id="PIRSR000168-2"/>
    </source>
</evidence>
<keyword evidence="11" id="KW-0576">Peroxisome</keyword>
<evidence type="ECO:0000256" key="3">
    <source>
        <dbReference type="ARBA" id="ARBA00004275"/>
    </source>
</evidence>
<dbReference type="PANTHER" id="PTHR10909:SF250">
    <property type="entry name" value="PEROXISOMAL ACYL-COENZYME A OXIDASE 1"/>
    <property type="match status" value="1"/>
</dbReference>
<evidence type="ECO:0000256" key="12">
    <source>
        <dbReference type="PIRNR" id="PIRNR000168"/>
    </source>
</evidence>
<evidence type="ECO:0000256" key="5">
    <source>
        <dbReference type="ARBA" id="ARBA00006288"/>
    </source>
</evidence>
<organism evidence="19 20">
    <name type="scientific">Extremus antarcticus</name>
    <dbReference type="NCBI Taxonomy" id="702011"/>
    <lineage>
        <taxon>Eukaryota</taxon>
        <taxon>Fungi</taxon>
        <taxon>Dikarya</taxon>
        <taxon>Ascomycota</taxon>
        <taxon>Pezizomycotina</taxon>
        <taxon>Dothideomycetes</taxon>
        <taxon>Dothideomycetidae</taxon>
        <taxon>Mycosphaerellales</taxon>
        <taxon>Extremaceae</taxon>
        <taxon>Extremus</taxon>
    </lineage>
</organism>
<evidence type="ECO:0000259" key="17">
    <source>
        <dbReference type="Pfam" id="PF14749"/>
    </source>
</evidence>
<evidence type="ECO:0000256" key="15">
    <source>
        <dbReference type="SAM" id="MobiDB-lite"/>
    </source>
</evidence>
<feature type="domain" description="Acyl-CoA oxidase C-terminal" evidence="16">
    <location>
        <begin position="480"/>
        <end position="647"/>
    </location>
</feature>
<evidence type="ECO:0000259" key="16">
    <source>
        <dbReference type="Pfam" id="PF01756"/>
    </source>
</evidence>
<evidence type="ECO:0000256" key="13">
    <source>
        <dbReference type="PIRSR" id="PIRSR000168-1"/>
    </source>
</evidence>
<keyword evidence="20" id="KW-1185">Reference proteome</keyword>
<dbReference type="GO" id="GO:0055088">
    <property type="term" value="P:lipid homeostasis"/>
    <property type="evidence" value="ECO:0007669"/>
    <property type="project" value="TreeGrafter"/>
</dbReference>
<comment type="similarity">
    <text evidence="5 12">Belongs to the acyl-CoA oxidase family.</text>
</comment>
<feature type="domain" description="Acyl-coenzyme A oxidase N-terminal" evidence="17">
    <location>
        <begin position="32"/>
        <end position="146"/>
    </location>
</feature>
<comment type="subcellular location">
    <subcellularLocation>
        <location evidence="3">Peroxisome</location>
    </subcellularLocation>
</comment>
<evidence type="ECO:0000256" key="4">
    <source>
        <dbReference type="ARBA" id="ARBA00004846"/>
    </source>
</evidence>
<dbReference type="InterPro" id="IPR046373">
    <property type="entry name" value="Acyl-CoA_Oxase/DH_mid-dom_sf"/>
</dbReference>
<evidence type="ECO:0000256" key="10">
    <source>
        <dbReference type="ARBA" id="ARBA00023098"/>
    </source>
</evidence>
<dbReference type="Gene3D" id="1.20.140.10">
    <property type="entry name" value="Butyryl-CoA Dehydrogenase, subunit A, domain 3"/>
    <property type="match status" value="2"/>
</dbReference>
<dbReference type="InterPro" id="IPR009100">
    <property type="entry name" value="AcylCoA_DH/oxidase_NM_dom_sf"/>
</dbReference>
<evidence type="ECO:0000313" key="20">
    <source>
        <dbReference type="Proteomes" id="UP001271007"/>
    </source>
</evidence>
<feature type="active site" description="Proton acceptor" evidence="13">
    <location>
        <position position="424"/>
    </location>
</feature>
<sequence>MARPDFTDALQPHPDANGAKMISKERQRSAIDIDELSTHLFGTTYLQRQQNVLNILKPERILSKDNQANLSRPDRYKLGLARGKRMRQLMDIHGWNEADLLMAEYLVDDLQPYHLHLSLFNSAMREQSSDAQRAYWIPKIESWEIIGAYAQTELGHGSNIRGVELQVTWDQTTKEFVLHISGGTMLPHGDGGELVSYGPLPFIVRVRDRRTHLPPSSIVVGDIGPKYGYAPIDNAYMLFNNHRIAHNCLLSRYASVDPDTGAYTKPANPTSVYGSLTRGRAVIVMSARLVLMRAVTVAVRYLSIRRQFRDRDSPQSEGPESSVLDYSTVQVRVLPLLAATFALHYSGEAMRELYERTRSTIALDGDRGQLAELHSTSAGLKSLATDLAANGIETCRRAMGGHGFGGGTGLVQLNADYLSKPTVEGDNWMITQQAARYLLNRVEDVGRSPEQESKSRTEANLREYQTRASTPPKITELSDKAIAEAFQWRASFLAFEAHRSHYVQKRSWNSMLIELYKLSRSYAQSMLVSNFYEAMQQNSLSSPHTAAVLRDLYRLFALSTMDTEAREFQKSGAVAGEVLDTLPEQILKLMQSIRPHAVRLVDAFALPDFLLDSALGRYDGTVYEDLFNRAHRLNPLNRVTFNPDYWSDEIVMGSKDGGQILAKQ</sequence>
<keyword evidence="9" id="KW-0560">Oxidoreductase</keyword>
<dbReference type="InterPro" id="IPR036250">
    <property type="entry name" value="AcylCo_DH-like_C"/>
</dbReference>
<evidence type="ECO:0000256" key="7">
    <source>
        <dbReference type="ARBA" id="ARBA00022827"/>
    </source>
</evidence>
<feature type="region of interest" description="Disordered" evidence="15">
    <location>
        <begin position="445"/>
        <end position="470"/>
    </location>
</feature>
<dbReference type="GO" id="GO:0005504">
    <property type="term" value="F:fatty acid binding"/>
    <property type="evidence" value="ECO:0007669"/>
    <property type="project" value="TreeGrafter"/>
</dbReference>
<dbReference type="SUPFAM" id="SSF47203">
    <property type="entry name" value="Acyl-CoA dehydrogenase C-terminal domain-like"/>
    <property type="match status" value="2"/>
</dbReference>
<evidence type="ECO:0000313" key="19">
    <source>
        <dbReference type="EMBL" id="KAK3057024.1"/>
    </source>
</evidence>
<name>A0AAJ0GGF2_9PEZI</name>
<dbReference type="Proteomes" id="UP001271007">
    <property type="component" value="Unassembled WGS sequence"/>
</dbReference>
<dbReference type="PANTHER" id="PTHR10909">
    <property type="entry name" value="ELECTRON TRANSPORT OXIDOREDUCTASE"/>
    <property type="match status" value="1"/>
</dbReference>
<evidence type="ECO:0000256" key="11">
    <source>
        <dbReference type="ARBA" id="ARBA00023140"/>
    </source>
</evidence>
<comment type="pathway">
    <text evidence="4">Lipid metabolism; peroxisomal fatty acid beta-oxidation.</text>
</comment>
<keyword evidence="7 12" id="KW-0274">FAD</keyword>
<gene>
    <name evidence="19" type="ORF">LTR09_002062</name>
</gene>
<feature type="domain" description="Acyl-CoA oxidase C-alpha1" evidence="18">
    <location>
        <begin position="273"/>
        <end position="439"/>
    </location>
</feature>
<dbReference type="FunFam" id="1.20.140.10:FF:000015">
    <property type="entry name" value="Acyl-coenzyme A oxidase"/>
    <property type="match status" value="1"/>
</dbReference>